<dbReference type="OrthoDB" id="77666at2759"/>
<evidence type="ECO:0000313" key="3">
    <source>
        <dbReference type="Proteomes" id="UP000030762"/>
    </source>
</evidence>
<gene>
    <name evidence="2" type="ORF">SDRG_10588</name>
</gene>
<proteinExistence type="predicted"/>
<evidence type="ECO:0000256" key="1">
    <source>
        <dbReference type="SAM" id="MobiDB-lite"/>
    </source>
</evidence>
<dbReference type="AlphaFoldDB" id="T0Q1S3"/>
<dbReference type="GeneID" id="19951315"/>
<feature type="region of interest" description="Disordered" evidence="1">
    <location>
        <begin position="30"/>
        <end position="68"/>
    </location>
</feature>
<dbReference type="RefSeq" id="XP_008614806.1">
    <property type="nucleotide sequence ID" value="XM_008616584.1"/>
</dbReference>
<dbReference type="InParanoid" id="T0Q1S3"/>
<evidence type="ECO:0000313" key="2">
    <source>
        <dbReference type="EMBL" id="EQC31799.1"/>
    </source>
</evidence>
<accession>T0Q1S3</accession>
<dbReference type="OMA" id="WAMNLPV"/>
<dbReference type="VEuPathDB" id="FungiDB:SDRG_10588"/>
<name>T0Q1S3_SAPDV</name>
<keyword evidence="3" id="KW-1185">Reference proteome</keyword>
<sequence>MGNPQCANLAKSVLLKRLERQRFDSADWAMNLPINREQSDVDASSSVHETDSKSNTAASSPVTQRGKP</sequence>
<dbReference type="Proteomes" id="UP000030762">
    <property type="component" value="Unassembled WGS sequence"/>
</dbReference>
<feature type="compositionally biased region" description="Polar residues" evidence="1">
    <location>
        <begin position="41"/>
        <end position="68"/>
    </location>
</feature>
<reference evidence="2 3" key="1">
    <citation type="submission" date="2012-04" db="EMBL/GenBank/DDBJ databases">
        <title>The Genome Sequence of Saprolegnia declina VS20.</title>
        <authorList>
            <consortium name="The Broad Institute Genome Sequencing Platform"/>
            <person name="Russ C."/>
            <person name="Nusbaum C."/>
            <person name="Tyler B."/>
            <person name="van West P."/>
            <person name="Dieguez-Uribeondo J."/>
            <person name="de Bruijn I."/>
            <person name="Tripathy S."/>
            <person name="Jiang R."/>
            <person name="Young S.K."/>
            <person name="Zeng Q."/>
            <person name="Gargeya S."/>
            <person name="Fitzgerald M."/>
            <person name="Haas B."/>
            <person name="Abouelleil A."/>
            <person name="Alvarado L."/>
            <person name="Arachchi H.M."/>
            <person name="Berlin A."/>
            <person name="Chapman S.B."/>
            <person name="Goldberg J."/>
            <person name="Griggs A."/>
            <person name="Gujja S."/>
            <person name="Hansen M."/>
            <person name="Howarth C."/>
            <person name="Imamovic A."/>
            <person name="Larimer J."/>
            <person name="McCowen C."/>
            <person name="Montmayeur A."/>
            <person name="Murphy C."/>
            <person name="Neiman D."/>
            <person name="Pearson M."/>
            <person name="Priest M."/>
            <person name="Roberts A."/>
            <person name="Saif S."/>
            <person name="Shea T."/>
            <person name="Sisk P."/>
            <person name="Sykes S."/>
            <person name="Wortman J."/>
            <person name="Nusbaum C."/>
            <person name="Birren B."/>
        </authorList>
    </citation>
    <scope>NUCLEOTIDE SEQUENCE [LARGE SCALE GENOMIC DNA]</scope>
    <source>
        <strain evidence="2 3">VS20</strain>
    </source>
</reference>
<protein>
    <submittedName>
        <fullName evidence="2">Uncharacterized protein</fullName>
    </submittedName>
</protein>
<dbReference type="EMBL" id="JH767167">
    <property type="protein sequence ID" value="EQC31799.1"/>
    <property type="molecule type" value="Genomic_DNA"/>
</dbReference>
<organism evidence="2 3">
    <name type="scientific">Saprolegnia diclina (strain VS20)</name>
    <dbReference type="NCBI Taxonomy" id="1156394"/>
    <lineage>
        <taxon>Eukaryota</taxon>
        <taxon>Sar</taxon>
        <taxon>Stramenopiles</taxon>
        <taxon>Oomycota</taxon>
        <taxon>Saprolegniomycetes</taxon>
        <taxon>Saprolegniales</taxon>
        <taxon>Saprolegniaceae</taxon>
        <taxon>Saprolegnia</taxon>
    </lineage>
</organism>